<name>A0AAV9J0R5_CYACA</name>
<evidence type="ECO:0000256" key="1">
    <source>
        <dbReference type="SAM" id="MobiDB-lite"/>
    </source>
</evidence>
<dbReference type="SUPFAM" id="SSF50729">
    <property type="entry name" value="PH domain-like"/>
    <property type="match status" value="1"/>
</dbReference>
<proteinExistence type="predicted"/>
<sequence length="404" mass="43707">MEWQVRHQKRDGVLHVTDTAVQFLPRDERQPVRLVPLSRVQQILVSAATSKLPLIKLTLDHGESAVYEFGQSREARDAARDAIARALRRYANAAPTGASATATASAGAGGPDRPPDADPLYETLVASGLVSEALYRQYAPYRQQALQGAAVPPISAATSPNDTDILQRRGVPTAMLADLQPTEESGRKVKYRFDPATIHQVFVEEPAVHRAYQDTVERGALDEKTFWKRYVEMRIGASSGADARTFFAQYERADGDVAEGRDVAEVNRLLAALPTEVNLAANPVAMDMRSEEHRSAALELAHRFNRHGKLVVEAYLPQRTDAEAALDTVVLDELRSDGRPDSTADAAAAATAAILQNPLRSSASTRTSAANTPSSSCTTRAAVQAAAQALREYGEQVERAGDAV</sequence>
<dbReference type="AlphaFoldDB" id="A0AAV9J0R5"/>
<dbReference type="PANTHER" id="PTHR12856">
    <property type="entry name" value="TRANSCRIPTION INITIATION FACTOR IIH-RELATED"/>
    <property type="match status" value="1"/>
</dbReference>
<gene>
    <name evidence="2" type="ORF">CDCA_CDCA15G4006</name>
</gene>
<evidence type="ECO:0000313" key="2">
    <source>
        <dbReference type="EMBL" id="KAK4537981.1"/>
    </source>
</evidence>
<reference evidence="2 3" key="1">
    <citation type="submission" date="2022-07" db="EMBL/GenBank/DDBJ databases">
        <title>Genome-wide signatures of adaptation to extreme environments.</title>
        <authorList>
            <person name="Cho C.H."/>
            <person name="Yoon H.S."/>
        </authorList>
    </citation>
    <scope>NUCLEOTIDE SEQUENCE [LARGE SCALE GENOMIC DNA]</scope>
    <source>
        <strain evidence="2 3">DBV 063 E5</strain>
    </source>
</reference>
<keyword evidence="3" id="KW-1185">Reference proteome</keyword>
<dbReference type="InterPro" id="IPR011993">
    <property type="entry name" value="PH-like_dom_sf"/>
</dbReference>
<dbReference type="EMBL" id="JANCYW010000015">
    <property type="protein sequence ID" value="KAK4537981.1"/>
    <property type="molecule type" value="Genomic_DNA"/>
</dbReference>
<accession>A0AAV9J0R5</accession>
<feature type="compositionally biased region" description="Low complexity" evidence="1">
    <location>
        <begin position="94"/>
        <end position="106"/>
    </location>
</feature>
<dbReference type="Proteomes" id="UP001301350">
    <property type="component" value="Unassembled WGS sequence"/>
</dbReference>
<protein>
    <recommendedName>
        <fullName evidence="4">BSD domain-containing protein</fullName>
    </recommendedName>
</protein>
<comment type="caution">
    <text evidence="2">The sequence shown here is derived from an EMBL/GenBank/DDBJ whole genome shotgun (WGS) entry which is preliminary data.</text>
</comment>
<feature type="region of interest" description="Disordered" evidence="1">
    <location>
        <begin position="359"/>
        <end position="378"/>
    </location>
</feature>
<dbReference type="Gene3D" id="2.30.29.30">
    <property type="entry name" value="Pleckstrin-homology domain (PH domain)/Phosphotyrosine-binding domain (PTB)"/>
    <property type="match status" value="1"/>
</dbReference>
<dbReference type="InterPro" id="IPR027079">
    <property type="entry name" value="Tfb1/GTF2H1"/>
</dbReference>
<dbReference type="GO" id="GO:0000439">
    <property type="term" value="C:transcription factor TFIIH core complex"/>
    <property type="evidence" value="ECO:0007669"/>
    <property type="project" value="InterPro"/>
</dbReference>
<feature type="region of interest" description="Disordered" evidence="1">
    <location>
        <begin position="94"/>
        <end position="119"/>
    </location>
</feature>
<evidence type="ECO:0000313" key="3">
    <source>
        <dbReference type="Proteomes" id="UP001301350"/>
    </source>
</evidence>
<dbReference type="GO" id="GO:0006289">
    <property type="term" value="P:nucleotide-excision repair"/>
    <property type="evidence" value="ECO:0007669"/>
    <property type="project" value="InterPro"/>
</dbReference>
<dbReference type="GO" id="GO:0006351">
    <property type="term" value="P:DNA-templated transcription"/>
    <property type="evidence" value="ECO:0007669"/>
    <property type="project" value="InterPro"/>
</dbReference>
<organism evidence="2 3">
    <name type="scientific">Cyanidium caldarium</name>
    <name type="common">Red alga</name>
    <dbReference type="NCBI Taxonomy" id="2771"/>
    <lineage>
        <taxon>Eukaryota</taxon>
        <taxon>Rhodophyta</taxon>
        <taxon>Bangiophyceae</taxon>
        <taxon>Cyanidiales</taxon>
        <taxon>Cyanidiaceae</taxon>
        <taxon>Cyanidium</taxon>
    </lineage>
</organism>
<feature type="compositionally biased region" description="Low complexity" evidence="1">
    <location>
        <begin position="361"/>
        <end position="378"/>
    </location>
</feature>
<evidence type="ECO:0008006" key="4">
    <source>
        <dbReference type="Google" id="ProtNLM"/>
    </source>
</evidence>